<organism evidence="1 2">
    <name type="scientific">Habropoda laboriosa</name>
    <dbReference type="NCBI Taxonomy" id="597456"/>
    <lineage>
        <taxon>Eukaryota</taxon>
        <taxon>Metazoa</taxon>
        <taxon>Ecdysozoa</taxon>
        <taxon>Arthropoda</taxon>
        <taxon>Hexapoda</taxon>
        <taxon>Insecta</taxon>
        <taxon>Pterygota</taxon>
        <taxon>Neoptera</taxon>
        <taxon>Endopterygota</taxon>
        <taxon>Hymenoptera</taxon>
        <taxon>Apocrita</taxon>
        <taxon>Aculeata</taxon>
        <taxon>Apoidea</taxon>
        <taxon>Anthophila</taxon>
        <taxon>Apidae</taxon>
        <taxon>Habropoda</taxon>
    </lineage>
</organism>
<dbReference type="AlphaFoldDB" id="A0A0L7QTR3"/>
<proteinExistence type="predicted"/>
<evidence type="ECO:0000313" key="1">
    <source>
        <dbReference type="EMBL" id="KOC62015.1"/>
    </source>
</evidence>
<name>A0A0L7QTR3_9HYME</name>
<gene>
    <name evidence="1" type="ORF">WH47_01807</name>
</gene>
<reference evidence="1 2" key="1">
    <citation type="submission" date="2015-07" db="EMBL/GenBank/DDBJ databases">
        <title>The genome of Habropoda laboriosa.</title>
        <authorList>
            <person name="Pan H."/>
            <person name="Kapheim K."/>
        </authorList>
    </citation>
    <scope>NUCLEOTIDE SEQUENCE [LARGE SCALE GENOMIC DNA]</scope>
    <source>
        <strain evidence="1">0110345459</strain>
    </source>
</reference>
<sequence>VTRLVQLFMQRGHFIGQSVLVSAVLDSKVYRNSAYQPSRYYSPKRQRDIAIGGEDGCCTRRSHSDTRSKFRLGISFPLEPDTSFYYIKGSPLFIFKMRGCCRGEQAAWEHVLSLYRWKDCWE</sequence>
<evidence type="ECO:0000313" key="2">
    <source>
        <dbReference type="Proteomes" id="UP000053825"/>
    </source>
</evidence>
<protein>
    <submittedName>
        <fullName evidence="1">Uncharacterized protein</fullName>
    </submittedName>
</protein>
<dbReference type="EMBL" id="KQ414740">
    <property type="protein sequence ID" value="KOC62015.1"/>
    <property type="molecule type" value="Genomic_DNA"/>
</dbReference>
<accession>A0A0L7QTR3</accession>
<dbReference type="Proteomes" id="UP000053825">
    <property type="component" value="Unassembled WGS sequence"/>
</dbReference>
<keyword evidence="2" id="KW-1185">Reference proteome</keyword>
<feature type="non-terminal residue" evidence="1">
    <location>
        <position position="1"/>
    </location>
</feature>